<evidence type="ECO:0000313" key="1">
    <source>
        <dbReference type="EMBL" id="CDG39818.1"/>
    </source>
</evidence>
<reference evidence="1 2" key="1">
    <citation type="journal article" date="2014" name="Genome Biol. Evol.">
        <title>Acetic acid bacteria genomes reveal functional traits for adaptation to life in insect guts.</title>
        <authorList>
            <person name="Chouaia B."/>
            <person name="Gaiarsa S."/>
            <person name="Crotti E."/>
            <person name="Comandatore F."/>
            <person name="Degli Esposti M."/>
            <person name="Ricci I."/>
            <person name="Alma A."/>
            <person name="Favia G."/>
            <person name="Bandi C."/>
            <person name="Daffonchio D."/>
        </authorList>
    </citation>
    <scope>NUCLEOTIDE SEQUENCE [LARGE SCALE GENOMIC DNA]</scope>
    <source>
        <strain evidence="1 2">SF2.1</strain>
    </source>
</reference>
<sequence>MKGQAVDLGGGVFKKRLNKNLHRSIILAKGGRYWIYAYLFAKKDRDNIDSDELEDFRTLAKAYAVLTGEQVERLLKDRDLTEICHGDEEKK</sequence>
<accession>A0A060QGL6</accession>
<dbReference type="EMBL" id="CBLX010000012">
    <property type="protein sequence ID" value="CDG39818.1"/>
    <property type="molecule type" value="Genomic_DNA"/>
</dbReference>
<name>A0A060QGL6_9PROT</name>
<evidence type="ECO:0000313" key="2">
    <source>
        <dbReference type="Proteomes" id="UP000027583"/>
    </source>
</evidence>
<evidence type="ECO:0008006" key="3">
    <source>
        <dbReference type="Google" id="ProtNLM"/>
    </source>
</evidence>
<dbReference type="InterPro" id="IPR009387">
    <property type="entry name" value="HigB-2"/>
</dbReference>
<dbReference type="Proteomes" id="UP000027583">
    <property type="component" value="Unassembled WGS sequence"/>
</dbReference>
<reference evidence="1 2" key="2">
    <citation type="journal article" date="2014" name="PLoS ONE">
        <title>Evolution of mitochondria reconstructed from the energy metabolism of living bacteria.</title>
        <authorList>
            <person name="Degli Esposti M."/>
            <person name="Chouaia B."/>
            <person name="Comandatore F."/>
            <person name="Crotti E."/>
            <person name="Sassera D."/>
            <person name="Lievens P.M."/>
            <person name="Daffonchio D."/>
            <person name="Bandi C."/>
        </authorList>
    </citation>
    <scope>NUCLEOTIDE SEQUENCE [LARGE SCALE GENOMIC DNA]</scope>
    <source>
        <strain evidence="1 2">SF2.1</strain>
    </source>
</reference>
<dbReference type="AlphaFoldDB" id="A0A060QGL6"/>
<dbReference type="eggNOG" id="COG4737">
    <property type="taxonomic scope" value="Bacteria"/>
</dbReference>
<organism evidence="1 2">
    <name type="scientific">Asaia bogorensis</name>
    <dbReference type="NCBI Taxonomy" id="91915"/>
    <lineage>
        <taxon>Bacteria</taxon>
        <taxon>Pseudomonadati</taxon>
        <taxon>Pseudomonadota</taxon>
        <taxon>Alphaproteobacteria</taxon>
        <taxon>Acetobacterales</taxon>
        <taxon>Acetobacteraceae</taxon>
        <taxon>Asaia</taxon>
    </lineage>
</organism>
<gene>
    <name evidence="1" type="ORF">ASAP_1773</name>
</gene>
<dbReference type="Pfam" id="PF06296">
    <property type="entry name" value="RelE"/>
    <property type="match status" value="1"/>
</dbReference>
<protein>
    <recommendedName>
        <fullName evidence="3">Cytoplasmic protein</fullName>
    </recommendedName>
</protein>
<proteinExistence type="predicted"/>
<comment type="caution">
    <text evidence="1">The sequence shown here is derived from an EMBL/GenBank/DDBJ whole genome shotgun (WGS) entry which is preliminary data.</text>
</comment>